<evidence type="ECO:0000259" key="5">
    <source>
        <dbReference type="PROSITE" id="PS50948"/>
    </source>
</evidence>
<proteinExistence type="predicted"/>
<dbReference type="Gene3D" id="2.90.10.30">
    <property type="match status" value="1"/>
</dbReference>
<dbReference type="CDD" id="cd00028">
    <property type="entry name" value="B_lectin"/>
    <property type="match status" value="1"/>
</dbReference>
<organism evidence="6 7">
    <name type="scientific">Ilex paraguariensis</name>
    <name type="common">yerba mate</name>
    <dbReference type="NCBI Taxonomy" id="185542"/>
    <lineage>
        <taxon>Eukaryota</taxon>
        <taxon>Viridiplantae</taxon>
        <taxon>Streptophyta</taxon>
        <taxon>Embryophyta</taxon>
        <taxon>Tracheophyta</taxon>
        <taxon>Spermatophyta</taxon>
        <taxon>Magnoliopsida</taxon>
        <taxon>eudicotyledons</taxon>
        <taxon>Gunneridae</taxon>
        <taxon>Pentapetalae</taxon>
        <taxon>asterids</taxon>
        <taxon>campanulids</taxon>
        <taxon>Aquifoliales</taxon>
        <taxon>Aquifoliaceae</taxon>
        <taxon>Ilex</taxon>
    </lineage>
</organism>
<protein>
    <submittedName>
        <fullName evidence="6">Uncharacterized protein</fullName>
    </submittedName>
</protein>
<evidence type="ECO:0000313" key="7">
    <source>
        <dbReference type="Proteomes" id="UP001642360"/>
    </source>
</evidence>
<dbReference type="InterPro" id="IPR036426">
    <property type="entry name" value="Bulb-type_lectin_dom_sf"/>
</dbReference>
<dbReference type="PANTHER" id="PTHR47976:SF110">
    <property type="entry name" value="RECEPTOR-LIKE SERINE_THREONINE-PROTEIN KINASE"/>
    <property type="match status" value="1"/>
</dbReference>
<dbReference type="EMBL" id="CAUOFW020001725">
    <property type="protein sequence ID" value="CAK9148075.1"/>
    <property type="molecule type" value="Genomic_DNA"/>
</dbReference>
<keyword evidence="2" id="KW-0325">Glycoprotein</keyword>
<dbReference type="Proteomes" id="UP001642360">
    <property type="component" value="Unassembled WGS sequence"/>
</dbReference>
<reference evidence="6 7" key="1">
    <citation type="submission" date="2024-02" db="EMBL/GenBank/DDBJ databases">
        <authorList>
            <person name="Vignale AGUSTIN F."/>
            <person name="Sosa J E."/>
            <person name="Modenutti C."/>
        </authorList>
    </citation>
    <scope>NUCLEOTIDE SEQUENCE [LARGE SCALE GENOMIC DNA]</scope>
</reference>
<dbReference type="PROSITE" id="PS50948">
    <property type="entry name" value="PAN"/>
    <property type="match status" value="1"/>
</dbReference>
<dbReference type="InterPro" id="IPR001480">
    <property type="entry name" value="Bulb-type_lectin_dom"/>
</dbReference>
<dbReference type="AlphaFoldDB" id="A0ABC8RU32"/>
<dbReference type="SMART" id="SM00108">
    <property type="entry name" value="B_lectin"/>
    <property type="match status" value="1"/>
</dbReference>
<dbReference type="PROSITE" id="PS50927">
    <property type="entry name" value="BULB_LECTIN"/>
    <property type="match status" value="1"/>
</dbReference>
<feature type="signal peptide" evidence="3">
    <location>
        <begin position="1"/>
        <end position="24"/>
    </location>
</feature>
<evidence type="ECO:0000256" key="1">
    <source>
        <dbReference type="ARBA" id="ARBA00022729"/>
    </source>
</evidence>
<dbReference type="PANTHER" id="PTHR47976">
    <property type="entry name" value="G-TYPE LECTIN S-RECEPTOR-LIKE SERINE/THREONINE-PROTEIN KINASE SD2-5"/>
    <property type="match status" value="1"/>
</dbReference>
<dbReference type="SUPFAM" id="SSF51110">
    <property type="entry name" value="alpha-D-mannose-specific plant lectins"/>
    <property type="match status" value="1"/>
</dbReference>
<comment type="caution">
    <text evidence="6">The sequence shown here is derived from an EMBL/GenBank/DDBJ whole genome shotgun (WGS) entry which is preliminary data.</text>
</comment>
<dbReference type="Pfam" id="PF01453">
    <property type="entry name" value="B_lectin"/>
    <property type="match status" value="1"/>
</dbReference>
<evidence type="ECO:0000256" key="3">
    <source>
        <dbReference type="SAM" id="SignalP"/>
    </source>
</evidence>
<accession>A0ABC8RU32</accession>
<dbReference type="FunFam" id="2.90.10.30:FF:000003">
    <property type="entry name" value="Os04g0303100 protein"/>
    <property type="match status" value="1"/>
</dbReference>
<keyword evidence="7" id="KW-1185">Reference proteome</keyword>
<feature type="domain" description="Bulb-type lectin" evidence="4">
    <location>
        <begin position="63"/>
        <end position="180"/>
    </location>
</feature>
<dbReference type="Pfam" id="PF08276">
    <property type="entry name" value="PAN_2"/>
    <property type="match status" value="1"/>
</dbReference>
<dbReference type="InterPro" id="IPR003609">
    <property type="entry name" value="Pan_app"/>
</dbReference>
<sequence length="453" mass="50626">MVAWPFKYLLQLLLILYHMNLLSSQSVHDHATAPASWINNSRSIINGTWSESFRAIILLKEISESSYDISFFACGFFLHPGNDTFFFFAIGIVHLLIYSHNDTSVDVDLVWFTNRNKPVGEGATLNLLSSDGDLILREADGTQVWSTNTFNTSMAGIKLMETGNLVLYDKFNRTIWQSFDHPVDTLLPGKKLMAGQKLVARVSTDDWTEGDYYLTVTSHGLFAFYQSNMPQMYFKFLVQGTGESTDTSYVKFINGTLALYISSTEPSEPDAVLLKPSRMQYMKFDPDGHFRVYSGINGDIAEPVDLFANFLSACDYPNASGNFGLCVNGLCSCPGGFVRADVSTDQNDNGCMEISQTTCTDPHSYGFLQLADVYYFNYVDNDAAVLKGTNVESCKEACLKNCSCKAALFWYFNYVSHGNCFLPSPVFSLISDGKERNVYQSSAFIKFRTIGQT</sequence>
<feature type="chain" id="PRO_5044769406" evidence="3">
    <location>
        <begin position="25"/>
        <end position="453"/>
    </location>
</feature>
<evidence type="ECO:0000313" key="6">
    <source>
        <dbReference type="EMBL" id="CAK9148075.1"/>
    </source>
</evidence>
<evidence type="ECO:0000256" key="2">
    <source>
        <dbReference type="ARBA" id="ARBA00023180"/>
    </source>
</evidence>
<gene>
    <name evidence="6" type="ORF">ILEXP_LOCUS16005</name>
</gene>
<feature type="domain" description="Apple" evidence="5">
    <location>
        <begin position="359"/>
        <end position="443"/>
    </location>
</feature>
<evidence type="ECO:0000259" key="4">
    <source>
        <dbReference type="PROSITE" id="PS50927"/>
    </source>
</evidence>
<dbReference type="InterPro" id="IPR051343">
    <property type="entry name" value="G-type_lectin_kinases/EP1-like"/>
</dbReference>
<name>A0ABC8RU32_9AQUA</name>
<keyword evidence="1 3" id="KW-0732">Signal</keyword>